<name>A0A1X7EIG8_9BACT</name>
<dbReference type="STRING" id="1519643.SAMN06295933_3000"/>
<protein>
    <submittedName>
        <fullName evidence="1">Uncharacterized protein</fullName>
    </submittedName>
</protein>
<accession>A0A1X7EIG8</accession>
<reference evidence="2" key="1">
    <citation type="submission" date="2017-04" db="EMBL/GenBank/DDBJ databases">
        <authorList>
            <person name="Varghese N."/>
            <person name="Submissions S."/>
        </authorList>
    </citation>
    <scope>NUCLEOTIDE SEQUENCE [LARGE SCALE GENOMIC DNA]</scope>
    <source>
        <strain evidence="2">K3S</strain>
    </source>
</reference>
<dbReference type="AlphaFoldDB" id="A0A1X7EIG8"/>
<organism evidence="1 2">
    <name type="scientific">Desulfovibrio gilichinskyi</name>
    <dbReference type="NCBI Taxonomy" id="1519643"/>
    <lineage>
        <taxon>Bacteria</taxon>
        <taxon>Pseudomonadati</taxon>
        <taxon>Thermodesulfobacteriota</taxon>
        <taxon>Desulfovibrionia</taxon>
        <taxon>Desulfovibrionales</taxon>
        <taxon>Desulfovibrionaceae</taxon>
        <taxon>Desulfovibrio</taxon>
    </lineage>
</organism>
<gene>
    <name evidence="1" type="ORF">SAMN06295933_3000</name>
</gene>
<sequence>MENWTGLIFYVIGMTVVGKIETIKHSFWR</sequence>
<dbReference type="EMBL" id="FWZU01000005">
    <property type="protein sequence ID" value="SMF34432.1"/>
    <property type="molecule type" value="Genomic_DNA"/>
</dbReference>
<evidence type="ECO:0000313" key="2">
    <source>
        <dbReference type="Proteomes" id="UP000192906"/>
    </source>
</evidence>
<dbReference type="Proteomes" id="UP000192906">
    <property type="component" value="Unassembled WGS sequence"/>
</dbReference>
<keyword evidence="2" id="KW-1185">Reference proteome</keyword>
<evidence type="ECO:0000313" key="1">
    <source>
        <dbReference type="EMBL" id="SMF34432.1"/>
    </source>
</evidence>
<proteinExistence type="predicted"/>